<dbReference type="PROSITE" id="PS51747">
    <property type="entry name" value="CYT_DCMP_DEAMINASES_2"/>
    <property type="match status" value="1"/>
</dbReference>
<gene>
    <name evidence="2" type="ORF">E2562_000792</name>
</gene>
<dbReference type="AlphaFoldDB" id="A0A6G1DUK4"/>
<dbReference type="InterPro" id="IPR016193">
    <property type="entry name" value="Cytidine_deaminase-like"/>
</dbReference>
<dbReference type="Proteomes" id="UP000479710">
    <property type="component" value="Unassembled WGS sequence"/>
</dbReference>
<keyword evidence="3" id="KW-1185">Reference proteome</keyword>
<dbReference type="Gene3D" id="3.40.140.10">
    <property type="entry name" value="Cytidine Deaminase, domain 2"/>
    <property type="match status" value="1"/>
</dbReference>
<reference evidence="2 3" key="1">
    <citation type="submission" date="2019-11" db="EMBL/GenBank/DDBJ databases">
        <title>Whole genome sequence of Oryza granulata.</title>
        <authorList>
            <person name="Li W."/>
        </authorList>
    </citation>
    <scope>NUCLEOTIDE SEQUENCE [LARGE SCALE GENOMIC DNA]</scope>
    <source>
        <strain evidence="3">cv. Menghai</strain>
        <tissue evidence="2">Leaf</tissue>
    </source>
</reference>
<comment type="caution">
    <text evidence="2">The sequence shown here is derived from an EMBL/GenBank/DDBJ whole genome shotgun (WGS) entry which is preliminary data.</text>
</comment>
<name>A0A6G1DUK4_9ORYZ</name>
<protein>
    <recommendedName>
        <fullName evidence="1">CMP/dCMP-type deaminase domain-containing protein</fullName>
    </recommendedName>
</protein>
<evidence type="ECO:0000259" key="1">
    <source>
        <dbReference type="PROSITE" id="PS51747"/>
    </source>
</evidence>
<feature type="domain" description="CMP/dCMP-type deaminase" evidence="1">
    <location>
        <begin position="1"/>
        <end position="83"/>
    </location>
</feature>
<dbReference type="EMBL" id="SPHZ02000005">
    <property type="protein sequence ID" value="KAF0916200.1"/>
    <property type="molecule type" value="Genomic_DNA"/>
</dbReference>
<dbReference type="InterPro" id="IPR002125">
    <property type="entry name" value="CMP_dCMP_dom"/>
</dbReference>
<dbReference type="OrthoDB" id="252265at2759"/>
<dbReference type="Gene3D" id="3.40.430.10">
    <property type="entry name" value="Dihydrofolate Reductase, subunit A"/>
    <property type="match status" value="1"/>
</dbReference>
<dbReference type="Pfam" id="PF00383">
    <property type="entry name" value="dCMP_cyt_deam_1"/>
    <property type="match status" value="1"/>
</dbReference>
<dbReference type="SUPFAM" id="SSF53597">
    <property type="entry name" value="Dihydrofolate reductase-like"/>
    <property type="match status" value="1"/>
</dbReference>
<sequence length="270" mass="29454">MFLAYLRICNGNVFALRDAGDLAEYATAYVSLEPCNHYGRTPPCTEALINAKVKDVVVGMTDPNPIVAFKGIERLKSAGIDVRLCAEEEASCRKLNEAYIHRMLTGKAFVTFSNFAKTNTLPISHEAGAKQPLYIIIAQGEDSQLNIPFIKEGSAPEAVVLTNSPISVEPAGIEVLVLDRMNLESILQLLAQRGLCNVLVDFREAGGDISLLLNNFQEAKLVQKVLVELLPIWTVSQGPCDLAFGGSQSFPLKDMEHKEVNGCVLLEGYV</sequence>
<evidence type="ECO:0000313" key="2">
    <source>
        <dbReference type="EMBL" id="KAF0916200.1"/>
    </source>
</evidence>
<dbReference type="SUPFAM" id="SSF53927">
    <property type="entry name" value="Cytidine deaminase-like"/>
    <property type="match status" value="1"/>
</dbReference>
<proteinExistence type="predicted"/>
<evidence type="ECO:0000313" key="3">
    <source>
        <dbReference type="Proteomes" id="UP000479710"/>
    </source>
</evidence>
<organism evidence="2 3">
    <name type="scientific">Oryza meyeriana var. granulata</name>
    <dbReference type="NCBI Taxonomy" id="110450"/>
    <lineage>
        <taxon>Eukaryota</taxon>
        <taxon>Viridiplantae</taxon>
        <taxon>Streptophyta</taxon>
        <taxon>Embryophyta</taxon>
        <taxon>Tracheophyta</taxon>
        <taxon>Spermatophyta</taxon>
        <taxon>Magnoliopsida</taxon>
        <taxon>Liliopsida</taxon>
        <taxon>Poales</taxon>
        <taxon>Poaceae</taxon>
        <taxon>BOP clade</taxon>
        <taxon>Oryzoideae</taxon>
        <taxon>Oryzeae</taxon>
        <taxon>Oryzinae</taxon>
        <taxon>Oryza</taxon>
        <taxon>Oryza meyeriana</taxon>
    </lineage>
</organism>
<accession>A0A6G1DUK4</accession>
<dbReference type="GO" id="GO:0003824">
    <property type="term" value="F:catalytic activity"/>
    <property type="evidence" value="ECO:0007669"/>
    <property type="project" value="InterPro"/>
</dbReference>
<dbReference type="InterPro" id="IPR024072">
    <property type="entry name" value="DHFR-like_dom_sf"/>
</dbReference>